<dbReference type="AlphaFoldDB" id="A0A3N4L8D5"/>
<proteinExistence type="predicted"/>
<evidence type="ECO:0000256" key="1">
    <source>
        <dbReference type="SAM" id="MobiDB-lite"/>
    </source>
</evidence>
<feature type="region of interest" description="Disordered" evidence="1">
    <location>
        <begin position="1"/>
        <end position="54"/>
    </location>
</feature>
<dbReference type="EMBL" id="ML121748">
    <property type="protein sequence ID" value="RPB18028.1"/>
    <property type="molecule type" value="Genomic_DNA"/>
</dbReference>
<evidence type="ECO:0000313" key="2">
    <source>
        <dbReference type="EMBL" id="RPB18028.1"/>
    </source>
</evidence>
<accession>A0A3N4L8D5</accession>
<evidence type="ECO:0000313" key="3">
    <source>
        <dbReference type="Proteomes" id="UP000267821"/>
    </source>
</evidence>
<sequence>MARREVEELVREPVKGAARGEFGSGGGLECPQPPVGRDERRKQQGKDYGRMGGRGRLEYWEGEEGWTWEREREGRMQRSRIDLFLSKGEKDWGEVRKEKLASDHWALVAEMDWGEEGMSIERKAVDWACLEKELEGLKDKGLEEEKRWYETLAGLHLTRNLRVSARDMTRF</sequence>
<name>A0A3N4L8D5_9PEZI</name>
<dbReference type="Proteomes" id="UP000267821">
    <property type="component" value="Unassembled WGS sequence"/>
</dbReference>
<reference evidence="2 3" key="1">
    <citation type="journal article" date="2018" name="Nat. Ecol. Evol.">
        <title>Pezizomycetes genomes reveal the molecular basis of ectomycorrhizal truffle lifestyle.</title>
        <authorList>
            <person name="Murat C."/>
            <person name="Payen T."/>
            <person name="Noel B."/>
            <person name="Kuo A."/>
            <person name="Morin E."/>
            <person name="Chen J."/>
            <person name="Kohler A."/>
            <person name="Krizsan K."/>
            <person name="Balestrini R."/>
            <person name="Da Silva C."/>
            <person name="Montanini B."/>
            <person name="Hainaut M."/>
            <person name="Levati E."/>
            <person name="Barry K.W."/>
            <person name="Belfiori B."/>
            <person name="Cichocki N."/>
            <person name="Clum A."/>
            <person name="Dockter R.B."/>
            <person name="Fauchery L."/>
            <person name="Guy J."/>
            <person name="Iotti M."/>
            <person name="Le Tacon F."/>
            <person name="Lindquist E.A."/>
            <person name="Lipzen A."/>
            <person name="Malagnac F."/>
            <person name="Mello A."/>
            <person name="Molinier V."/>
            <person name="Miyauchi S."/>
            <person name="Poulain J."/>
            <person name="Riccioni C."/>
            <person name="Rubini A."/>
            <person name="Sitrit Y."/>
            <person name="Splivallo R."/>
            <person name="Traeger S."/>
            <person name="Wang M."/>
            <person name="Zifcakova L."/>
            <person name="Wipf D."/>
            <person name="Zambonelli A."/>
            <person name="Paolocci F."/>
            <person name="Nowrousian M."/>
            <person name="Ottonello S."/>
            <person name="Baldrian P."/>
            <person name="Spatafora J.W."/>
            <person name="Henrissat B."/>
            <person name="Nagy L.G."/>
            <person name="Aury J.M."/>
            <person name="Wincker P."/>
            <person name="Grigoriev I.V."/>
            <person name="Bonfante P."/>
            <person name="Martin F.M."/>
        </authorList>
    </citation>
    <scope>NUCLEOTIDE SEQUENCE [LARGE SCALE GENOMIC DNA]</scope>
    <source>
        <strain evidence="2 3">ATCC MYA-4762</strain>
    </source>
</reference>
<keyword evidence="3" id="KW-1185">Reference proteome</keyword>
<feature type="compositionally biased region" description="Basic and acidic residues" evidence="1">
    <location>
        <begin position="1"/>
        <end position="14"/>
    </location>
</feature>
<evidence type="ECO:0008006" key="4">
    <source>
        <dbReference type="Google" id="ProtNLM"/>
    </source>
</evidence>
<organism evidence="2 3">
    <name type="scientific">Terfezia boudieri ATCC MYA-4762</name>
    <dbReference type="NCBI Taxonomy" id="1051890"/>
    <lineage>
        <taxon>Eukaryota</taxon>
        <taxon>Fungi</taxon>
        <taxon>Dikarya</taxon>
        <taxon>Ascomycota</taxon>
        <taxon>Pezizomycotina</taxon>
        <taxon>Pezizomycetes</taxon>
        <taxon>Pezizales</taxon>
        <taxon>Pezizaceae</taxon>
        <taxon>Terfezia</taxon>
    </lineage>
</organism>
<gene>
    <name evidence="2" type="ORF">L211DRAFT_854560</name>
</gene>
<protein>
    <recommendedName>
        <fullName evidence="4">Endonuclease/exonuclease/phosphatase domain-containing protein</fullName>
    </recommendedName>
</protein>
<dbReference type="InParanoid" id="A0A3N4L8D5"/>
<feature type="compositionally biased region" description="Basic and acidic residues" evidence="1">
    <location>
        <begin position="36"/>
        <end position="54"/>
    </location>
</feature>